<gene>
    <name evidence="1" type="ORF">BV394_00975</name>
</gene>
<dbReference type="Proteomes" id="UP000187266">
    <property type="component" value="Chromosome"/>
</dbReference>
<protein>
    <submittedName>
        <fullName evidence="1">Uncharacterized protein</fullName>
    </submittedName>
</protein>
<name>A0A1U7DEV3_9RHOB</name>
<keyword evidence="2" id="KW-1185">Reference proteome</keyword>
<dbReference type="RefSeq" id="WP_076978499.1">
    <property type="nucleotide sequence ID" value="NZ_CP019124.1"/>
</dbReference>
<accession>A0A2M9DGZ9</accession>
<dbReference type="PROSITE" id="PS51257">
    <property type="entry name" value="PROKAR_LIPOPROTEIN"/>
    <property type="match status" value="1"/>
</dbReference>
<evidence type="ECO:0000313" key="1">
    <source>
        <dbReference type="EMBL" id="APX88475.1"/>
    </source>
</evidence>
<dbReference type="OrthoDB" id="7836640at2"/>
<dbReference type="STRING" id="1267768.BV394_00975"/>
<reference evidence="1 2" key="1">
    <citation type="submission" date="2017-01" db="EMBL/GenBank/DDBJ databases">
        <title>Genomic analysis of Xuhuaishuia manganoxidans DY6-4.</title>
        <authorList>
            <person name="Wang X."/>
        </authorList>
    </citation>
    <scope>NUCLEOTIDE SEQUENCE [LARGE SCALE GENOMIC DNA]</scope>
    <source>
        <strain evidence="1 2">DY6-4</strain>
    </source>
</reference>
<proteinExistence type="predicted"/>
<accession>A0A1U7DEV3</accession>
<dbReference type="InterPro" id="IPR046705">
    <property type="entry name" value="DUF6778"/>
</dbReference>
<dbReference type="AlphaFoldDB" id="A0A1U7DEV3"/>
<sequence>MKSLKTIVAIATALSLGACASTDLASRDVPMASDVGTAGASYLPSAEWTLRDVRVNVPETLPTTEADVYYPMADIVWHGDPVGNRHQQVQRLMDDGLTAGLSGLRGGRPVFVDVEVVRFHSLSPKTRNSIGGVHNMLFDMEVRDANTGEVLVPRQRHKVDLRGYGGRRALKAERNGQGQKVRIMAHLQNWVADTLSVPQAMRVTPGARRAAN</sequence>
<evidence type="ECO:0000313" key="2">
    <source>
        <dbReference type="Proteomes" id="UP000187266"/>
    </source>
</evidence>
<dbReference type="EMBL" id="CP019124">
    <property type="protein sequence ID" value="APX88475.1"/>
    <property type="molecule type" value="Genomic_DNA"/>
</dbReference>
<organism evidence="1 2">
    <name type="scientific">Brevirhabdus pacifica</name>
    <dbReference type="NCBI Taxonomy" id="1267768"/>
    <lineage>
        <taxon>Bacteria</taxon>
        <taxon>Pseudomonadati</taxon>
        <taxon>Pseudomonadota</taxon>
        <taxon>Alphaproteobacteria</taxon>
        <taxon>Rhodobacterales</taxon>
        <taxon>Paracoccaceae</taxon>
        <taxon>Brevirhabdus</taxon>
    </lineage>
</organism>
<dbReference type="Pfam" id="PF20569">
    <property type="entry name" value="DUF6778"/>
    <property type="match status" value="1"/>
</dbReference>